<keyword evidence="7" id="KW-0458">Lysosome</keyword>
<feature type="chain" id="PRO_5040315253" evidence="12">
    <location>
        <begin position="29"/>
        <end position="419"/>
    </location>
</feature>
<comment type="subunit">
    <text evidence="10">Interacts (via lumenal domain) with lysosomal protein MFSD1; the interaction starts while both proteins are still in the endoplasmic reticulum and is required for stabilization of MFSD1 in lysosomes but has no direct effect on its targeting to lysosomes or transporter activity.</text>
</comment>
<evidence type="ECO:0000313" key="14">
    <source>
        <dbReference type="Proteomes" id="UP001152320"/>
    </source>
</evidence>
<keyword evidence="3 12" id="KW-0732">Signal</keyword>
<sequence length="419" mass="46390">MSGSRRILGQGLVLGTVVLLHFGQLVKGTEDLTRNVSSTFNEGCNIPFCKNSNNGSFVNVFHISARGQNDTIHFVWSSYGALTGLVAQTKNTAVFRIDWEKVKNRSLNAISFEPKGAVLFSSGVIFSRLIEFDDVSDTAKLTPASKIKVKSFEDLQWNNFNMTVSKTKHSGVFNSSSLAKGGNGFISLMVQGFQDNGRGKVLPQLLHTSNSSYFEFALKNISTHFNNSRFALELVFVHQDKKNKTSFSISRSIADQYTPAVFYVDNVKFTPSSKDNLGGYVSWKPVTYTKEERHLGNGKLVHQYGLKTNVTQLWDHLPLYSIAHAFWGDLKDLDITSMNISFGIDQDGFYKETNYTVWCGLVGYGEAPLDGLSLLIIIVISASIGIPVVLIVFGGSFMSFRNLLRKKKGEALLVDPGIN</sequence>
<evidence type="ECO:0000256" key="4">
    <source>
        <dbReference type="ARBA" id="ARBA00022989"/>
    </source>
</evidence>
<organism evidence="13 14">
    <name type="scientific">Holothuria leucospilota</name>
    <name type="common">Black long sea cucumber</name>
    <name type="synonym">Mertensiothuria leucospilota</name>
    <dbReference type="NCBI Taxonomy" id="206669"/>
    <lineage>
        <taxon>Eukaryota</taxon>
        <taxon>Metazoa</taxon>
        <taxon>Echinodermata</taxon>
        <taxon>Eleutherozoa</taxon>
        <taxon>Echinozoa</taxon>
        <taxon>Holothuroidea</taxon>
        <taxon>Aspidochirotacea</taxon>
        <taxon>Aspidochirotida</taxon>
        <taxon>Holothuriidae</taxon>
        <taxon>Holothuria</taxon>
    </lineage>
</organism>
<evidence type="ECO:0000256" key="9">
    <source>
        <dbReference type="ARBA" id="ARBA00024189"/>
    </source>
</evidence>
<evidence type="ECO:0000256" key="1">
    <source>
        <dbReference type="ARBA" id="ARBA00010599"/>
    </source>
</evidence>
<keyword evidence="6" id="KW-0325">Glycoprotein</keyword>
<name>A0A9Q1BLK3_HOLLE</name>
<keyword evidence="2 11" id="KW-0812">Transmembrane</keyword>
<proteinExistence type="inferred from homology"/>
<evidence type="ECO:0000313" key="13">
    <source>
        <dbReference type="EMBL" id="KAJ8028953.1"/>
    </source>
</evidence>
<keyword evidence="4 11" id="KW-1133">Transmembrane helix</keyword>
<reference evidence="13" key="1">
    <citation type="submission" date="2021-10" db="EMBL/GenBank/DDBJ databases">
        <title>Tropical sea cucumber genome reveals ecological adaptation and Cuvierian tubules defense mechanism.</title>
        <authorList>
            <person name="Chen T."/>
        </authorList>
    </citation>
    <scope>NUCLEOTIDE SEQUENCE</scope>
    <source>
        <strain evidence="13">Nanhai2018</strain>
        <tissue evidence="13">Muscle</tissue>
    </source>
</reference>
<evidence type="ECO:0000256" key="12">
    <source>
        <dbReference type="SAM" id="SignalP"/>
    </source>
</evidence>
<evidence type="ECO:0000256" key="11">
    <source>
        <dbReference type="SAM" id="Phobius"/>
    </source>
</evidence>
<dbReference type="Pfam" id="PF15065">
    <property type="entry name" value="NCU-G1"/>
    <property type="match status" value="1"/>
</dbReference>
<evidence type="ECO:0000256" key="7">
    <source>
        <dbReference type="ARBA" id="ARBA00023228"/>
    </source>
</evidence>
<dbReference type="PANTHER" id="PTHR31981:SF1">
    <property type="entry name" value="GLYCOSYLATED LYSOSOMAL MEMBRANE PROTEIN"/>
    <property type="match status" value="1"/>
</dbReference>
<comment type="function">
    <text evidence="8">Required to protect lysosomal transporter MFSD1 from lysosomal proteolysis and for MFSD1 lysosomal localization.</text>
</comment>
<keyword evidence="14" id="KW-1185">Reference proteome</keyword>
<evidence type="ECO:0000256" key="10">
    <source>
        <dbReference type="ARBA" id="ARBA00044960"/>
    </source>
</evidence>
<evidence type="ECO:0000256" key="2">
    <source>
        <dbReference type="ARBA" id="ARBA00022692"/>
    </source>
</evidence>
<gene>
    <name evidence="13" type="ORF">HOLleu_28215</name>
</gene>
<evidence type="ECO:0000256" key="5">
    <source>
        <dbReference type="ARBA" id="ARBA00023136"/>
    </source>
</evidence>
<dbReference type="EMBL" id="JAIZAY010000014">
    <property type="protein sequence ID" value="KAJ8028953.1"/>
    <property type="molecule type" value="Genomic_DNA"/>
</dbReference>
<dbReference type="Proteomes" id="UP001152320">
    <property type="component" value="Chromosome 14"/>
</dbReference>
<evidence type="ECO:0000256" key="6">
    <source>
        <dbReference type="ARBA" id="ARBA00023180"/>
    </source>
</evidence>
<dbReference type="PANTHER" id="PTHR31981">
    <property type="entry name" value="GLYCOSYLATED LYSOSOMAL MEMBRANE PROTEIN"/>
    <property type="match status" value="1"/>
</dbReference>
<dbReference type="InterPro" id="IPR029382">
    <property type="entry name" value="NCU-G1"/>
</dbReference>
<accession>A0A9Q1BLK3</accession>
<comment type="subcellular location">
    <subcellularLocation>
        <location evidence="9">Lysosome membrane</location>
        <topology evidence="9">Single-pass type I membrane protein</topology>
        <orientation evidence="9">Lumenal side</orientation>
    </subcellularLocation>
</comment>
<evidence type="ECO:0000256" key="8">
    <source>
        <dbReference type="ARBA" id="ARBA00024176"/>
    </source>
</evidence>
<keyword evidence="5 11" id="KW-0472">Membrane</keyword>
<dbReference type="AlphaFoldDB" id="A0A9Q1BLK3"/>
<feature type="transmembrane region" description="Helical" evidence="11">
    <location>
        <begin position="374"/>
        <end position="398"/>
    </location>
</feature>
<comment type="similarity">
    <text evidence="1">Belongs to the GLMP family.</text>
</comment>
<dbReference type="OrthoDB" id="6264340at2759"/>
<comment type="caution">
    <text evidence="13">The sequence shown here is derived from an EMBL/GenBank/DDBJ whole genome shotgun (WGS) entry which is preliminary data.</text>
</comment>
<feature type="signal peptide" evidence="12">
    <location>
        <begin position="1"/>
        <end position="28"/>
    </location>
</feature>
<protein>
    <submittedName>
        <fullName evidence="13">Glycosylated lysosomal membrane protein</fullName>
    </submittedName>
</protein>
<evidence type="ECO:0000256" key="3">
    <source>
        <dbReference type="ARBA" id="ARBA00022729"/>
    </source>
</evidence>
<dbReference type="GO" id="GO:0005765">
    <property type="term" value="C:lysosomal membrane"/>
    <property type="evidence" value="ECO:0007669"/>
    <property type="project" value="UniProtKB-SubCell"/>
</dbReference>